<dbReference type="Pfam" id="PF06379">
    <property type="entry name" value="RhaT"/>
    <property type="match status" value="1"/>
</dbReference>
<dbReference type="GO" id="GO:0015153">
    <property type="term" value="F:rhamnose transmembrane transporter activity"/>
    <property type="evidence" value="ECO:0007669"/>
    <property type="project" value="InterPro"/>
</dbReference>
<keyword evidence="8 9" id="KW-0472">Membrane</keyword>
<feature type="transmembrane region" description="Helical" evidence="9">
    <location>
        <begin position="6"/>
        <end position="21"/>
    </location>
</feature>
<feature type="transmembrane region" description="Helical" evidence="9">
    <location>
        <begin position="282"/>
        <end position="299"/>
    </location>
</feature>
<sequence length="334" mass="35083">MIEGIIWAVIAGITLGLYALPEKFTKNFDFENTWGMMFFINMFIVPAVTGFLLINGFSDILKAIPGNVLSKMIISGVLWGVGVMMWGKAINHIGVSLGFSIFIGTVILIGSLLPFLVDALPASNKFIAILIGIAVVLVGVIANGKAGMKRQKDEGQDPSGKGSMGAGISIAIVGGLLATAFSFANAVGRPVIHEQSLAAGNPEWVTAVGVMFIIYVSGGIFVVPYFIINLSTKKLWPKFATSAFGTNLALTSVMAVLNFAASAFFAFAAFKLGAAGNTVGYAIFNTLSVAVAILSGLITKEWSHASRKAKTLLYLGLACMIIGVVVIAVGNSFK</sequence>
<feature type="transmembrane region" description="Helical" evidence="9">
    <location>
        <begin position="93"/>
        <end position="114"/>
    </location>
</feature>
<feature type="transmembrane region" description="Helical" evidence="9">
    <location>
        <begin position="33"/>
        <end position="56"/>
    </location>
</feature>
<proteinExistence type="predicted"/>
<evidence type="ECO:0000256" key="1">
    <source>
        <dbReference type="ARBA" id="ARBA00022448"/>
    </source>
</evidence>
<feature type="transmembrane region" description="Helical" evidence="9">
    <location>
        <begin position="126"/>
        <end position="144"/>
    </location>
</feature>
<accession>Q93P85</accession>
<evidence type="ECO:0000256" key="6">
    <source>
        <dbReference type="ARBA" id="ARBA00022847"/>
    </source>
</evidence>
<keyword evidence="5 9" id="KW-0812">Transmembrane</keyword>
<dbReference type="GO" id="GO:0015293">
    <property type="term" value="F:symporter activity"/>
    <property type="evidence" value="ECO:0007669"/>
    <property type="project" value="UniProtKB-KW"/>
</dbReference>
<evidence type="ECO:0000256" key="9">
    <source>
        <dbReference type="SAM" id="Phobius"/>
    </source>
</evidence>
<evidence type="ECO:0000313" key="10">
    <source>
        <dbReference type="EMBL" id="AAK62868.1"/>
    </source>
</evidence>
<feature type="transmembrane region" description="Helical" evidence="9">
    <location>
        <begin position="204"/>
        <end position="227"/>
    </location>
</feature>
<keyword evidence="2" id="KW-1003">Cell membrane</keyword>
<dbReference type="AlphaFoldDB" id="Q93P85"/>
<name>Q93P85_9BACT</name>
<evidence type="ECO:0000256" key="7">
    <source>
        <dbReference type="ARBA" id="ARBA00022989"/>
    </source>
</evidence>
<dbReference type="InterPro" id="IPR004673">
    <property type="entry name" value="L-rhamnose-proton_sym_RhaT"/>
</dbReference>
<geneLocation type="plasmid" evidence="10">
    <name>pSD15</name>
</geneLocation>
<dbReference type="NCBIfam" id="NF010022">
    <property type="entry name" value="PRK13499.1-2"/>
    <property type="match status" value="1"/>
</dbReference>
<evidence type="ECO:0000256" key="4">
    <source>
        <dbReference type="ARBA" id="ARBA00022597"/>
    </source>
</evidence>
<dbReference type="EMBL" id="AF339846">
    <property type="protein sequence ID" value="AAK62868.1"/>
    <property type="molecule type" value="Genomic_DNA"/>
</dbReference>
<protein>
    <submittedName>
        <fullName evidence="10">MS146, putative L-rhamnose transporter</fullName>
    </submittedName>
</protein>
<keyword evidence="10" id="KW-0614">Plasmid</keyword>
<dbReference type="GO" id="GO:0016020">
    <property type="term" value="C:membrane"/>
    <property type="evidence" value="ECO:0007669"/>
    <property type="project" value="InterPro"/>
</dbReference>
<keyword evidence="4" id="KW-0762">Sugar transport</keyword>
<feature type="transmembrane region" description="Helical" evidence="9">
    <location>
        <begin position="311"/>
        <end position="333"/>
    </location>
</feature>
<evidence type="ECO:0000256" key="5">
    <source>
        <dbReference type="ARBA" id="ARBA00022692"/>
    </source>
</evidence>
<keyword evidence="6" id="KW-0769">Symport</keyword>
<keyword evidence="1" id="KW-0813">Transport</keyword>
<evidence type="ECO:0000256" key="8">
    <source>
        <dbReference type="ARBA" id="ARBA00023136"/>
    </source>
</evidence>
<keyword evidence="3" id="KW-0997">Cell inner membrane</keyword>
<feature type="transmembrane region" description="Helical" evidence="9">
    <location>
        <begin position="68"/>
        <end position="86"/>
    </location>
</feature>
<evidence type="ECO:0000256" key="2">
    <source>
        <dbReference type="ARBA" id="ARBA00022475"/>
    </source>
</evidence>
<dbReference type="RefSeq" id="WP_010925660.1">
    <property type="nucleotide sequence ID" value="NC_002806.1"/>
</dbReference>
<feature type="transmembrane region" description="Helical" evidence="9">
    <location>
        <begin position="165"/>
        <end position="184"/>
    </location>
</feature>
<reference evidence="10" key="1">
    <citation type="journal article" date="2001" name="Appl. Environ. Microbiol.">
        <title>Sequence analysis of a 101-kilobase plasmid required for agar degradation by a Microscilla isolate.</title>
        <authorList>
            <person name="Zhong Z."/>
            <person name="Toukdarian A."/>
            <person name="Helinski D."/>
            <person name="Knauf V."/>
            <person name="Sykes S."/>
            <person name="Wilkinson J.E."/>
            <person name="O'Bryne C."/>
            <person name="Shea T."/>
            <person name="DeLoughery C."/>
            <person name="Caspi R."/>
        </authorList>
    </citation>
    <scope>NUCLEOTIDE SEQUENCE</scope>
    <source>
        <strain evidence="10">PRE1</strain>
        <plasmid evidence="10">pSD15</plasmid>
    </source>
</reference>
<evidence type="ECO:0000256" key="3">
    <source>
        <dbReference type="ARBA" id="ARBA00022519"/>
    </source>
</evidence>
<keyword evidence="7 9" id="KW-1133">Transmembrane helix</keyword>
<feature type="transmembrane region" description="Helical" evidence="9">
    <location>
        <begin position="248"/>
        <end position="270"/>
    </location>
</feature>
<organism evidence="10">
    <name type="scientific">Microscilla sp. PRE1</name>
    <dbReference type="NCBI Taxonomy" id="155537"/>
    <lineage>
        <taxon>Bacteria</taxon>
        <taxon>Pseudomonadati</taxon>
        <taxon>Bacteroidota</taxon>
        <taxon>Cytophagia</taxon>
        <taxon>Cytophagales</taxon>
        <taxon>Microscillaceae</taxon>
        <taxon>Microscilla</taxon>
    </lineage>
</organism>